<dbReference type="Gene3D" id="2.140.10.30">
    <property type="entry name" value="Dipeptidylpeptidase IV, N-terminal domain"/>
    <property type="match status" value="1"/>
</dbReference>
<organism evidence="3 4">
    <name type="scientific">Syncephalastrum racemosum</name>
    <name type="common">Filamentous fungus</name>
    <dbReference type="NCBI Taxonomy" id="13706"/>
    <lineage>
        <taxon>Eukaryota</taxon>
        <taxon>Fungi</taxon>
        <taxon>Fungi incertae sedis</taxon>
        <taxon>Mucoromycota</taxon>
        <taxon>Mucoromycotina</taxon>
        <taxon>Mucoromycetes</taxon>
        <taxon>Mucorales</taxon>
        <taxon>Syncephalastraceae</taxon>
        <taxon>Syncephalastrum</taxon>
    </lineage>
</organism>
<dbReference type="GO" id="GO:0008239">
    <property type="term" value="F:dipeptidyl-peptidase activity"/>
    <property type="evidence" value="ECO:0007669"/>
    <property type="project" value="TreeGrafter"/>
</dbReference>
<dbReference type="EMBL" id="MCGN01000003">
    <property type="protein sequence ID" value="ORY98496.1"/>
    <property type="molecule type" value="Genomic_DNA"/>
</dbReference>
<dbReference type="InterPro" id="IPR002469">
    <property type="entry name" value="Peptidase_S9B_N"/>
</dbReference>
<name>A0A1X2HIS9_SYNRA</name>
<dbReference type="STRING" id="13706.A0A1X2HIS9"/>
<dbReference type="PANTHER" id="PTHR11731">
    <property type="entry name" value="PROTEASE FAMILY S9B,C DIPEPTIDYL-PEPTIDASE IV-RELATED"/>
    <property type="match status" value="1"/>
</dbReference>
<dbReference type="PANTHER" id="PTHR11731:SF193">
    <property type="entry name" value="DIPEPTIDYL PEPTIDASE 9"/>
    <property type="match status" value="1"/>
</dbReference>
<evidence type="ECO:0000313" key="4">
    <source>
        <dbReference type="Proteomes" id="UP000242180"/>
    </source>
</evidence>
<protein>
    <submittedName>
        <fullName evidence="3">Dipeptidyl peptidase IV N-terminal region-domain-containing protein</fullName>
    </submittedName>
</protein>
<feature type="non-terminal residue" evidence="3">
    <location>
        <position position="1"/>
    </location>
</feature>
<keyword evidence="4" id="KW-1185">Reference proteome</keyword>
<dbReference type="Pfam" id="PF00930">
    <property type="entry name" value="DPPIV_N"/>
    <property type="match status" value="1"/>
</dbReference>
<dbReference type="OMA" id="TVEYLMQ"/>
<dbReference type="SUPFAM" id="SSF82171">
    <property type="entry name" value="DPP6 N-terminal domain-like"/>
    <property type="match status" value="1"/>
</dbReference>
<evidence type="ECO:0000313" key="3">
    <source>
        <dbReference type="EMBL" id="ORY98496.1"/>
    </source>
</evidence>
<feature type="compositionally biased region" description="Basic and acidic residues" evidence="1">
    <location>
        <begin position="25"/>
        <end position="35"/>
    </location>
</feature>
<proteinExistence type="predicted"/>
<comment type="caution">
    <text evidence="3">The sequence shown here is derived from an EMBL/GenBank/DDBJ whole genome shotgun (WGS) entry which is preliminary data.</text>
</comment>
<accession>A0A1X2HIS9</accession>
<reference evidence="3 4" key="1">
    <citation type="submission" date="2016-07" db="EMBL/GenBank/DDBJ databases">
        <title>Pervasive Adenine N6-methylation of Active Genes in Fungi.</title>
        <authorList>
            <consortium name="DOE Joint Genome Institute"/>
            <person name="Mondo S.J."/>
            <person name="Dannebaum R.O."/>
            <person name="Kuo R.C."/>
            <person name="Labutti K."/>
            <person name="Haridas S."/>
            <person name="Kuo A."/>
            <person name="Salamov A."/>
            <person name="Ahrendt S.R."/>
            <person name="Lipzen A."/>
            <person name="Sullivan W."/>
            <person name="Andreopoulos W.B."/>
            <person name="Clum A."/>
            <person name="Lindquist E."/>
            <person name="Daum C."/>
            <person name="Ramamoorthy G.K."/>
            <person name="Gryganskyi A."/>
            <person name="Culley D."/>
            <person name="Magnuson J.K."/>
            <person name="James T.Y."/>
            <person name="O'Malley M.A."/>
            <person name="Stajich J.E."/>
            <person name="Spatafora J.W."/>
            <person name="Visel A."/>
            <person name="Grigoriev I.V."/>
        </authorList>
    </citation>
    <scope>NUCLEOTIDE SEQUENCE [LARGE SCALE GENOMIC DNA]</scope>
    <source>
        <strain evidence="3 4">NRRL 2496</strain>
    </source>
</reference>
<dbReference type="AlphaFoldDB" id="A0A1X2HIS9"/>
<feature type="region of interest" description="Disordered" evidence="1">
    <location>
        <begin position="16"/>
        <end position="35"/>
    </location>
</feature>
<dbReference type="Proteomes" id="UP000242180">
    <property type="component" value="Unassembled WGS sequence"/>
</dbReference>
<dbReference type="InterPro" id="IPR050278">
    <property type="entry name" value="Serine_Prot_S9B/DPPIV"/>
</dbReference>
<dbReference type="OrthoDB" id="2285327at2759"/>
<sequence length="220" mass="25325">LFVSYILQLPILIPSQPSSPSADDDPSRHSRTDPKLNHDATLIAYVRQRDLWITSIEGDMRLTFCADQTADRTRSCGTVEYLMQEEFHRYTGYDWGPPLASSADTCIQRILYLETTEADVDVVVIKNASPSCHHPSNRPSDAVDSVRYPRAGRHNAVSDLCIVEFIPHQQRSLVHRKLDIRAYFPWTEYIVRFGWMPHGHRYVLPTGEYYALDMLSWDII</sequence>
<dbReference type="GO" id="GO:0006508">
    <property type="term" value="P:proteolysis"/>
    <property type="evidence" value="ECO:0007669"/>
    <property type="project" value="InterPro"/>
</dbReference>
<evidence type="ECO:0000256" key="1">
    <source>
        <dbReference type="SAM" id="MobiDB-lite"/>
    </source>
</evidence>
<evidence type="ECO:0000259" key="2">
    <source>
        <dbReference type="Pfam" id="PF00930"/>
    </source>
</evidence>
<gene>
    <name evidence="3" type="ORF">BCR43DRAFT_437161</name>
</gene>
<feature type="domain" description="Dipeptidylpeptidase IV N-terminal" evidence="2">
    <location>
        <begin position="28"/>
        <end position="201"/>
    </location>
</feature>
<dbReference type="InParanoid" id="A0A1X2HIS9"/>